<dbReference type="GO" id="GO:0035617">
    <property type="term" value="P:stress granule disassembly"/>
    <property type="evidence" value="ECO:0007669"/>
    <property type="project" value="TreeGrafter"/>
</dbReference>
<evidence type="ECO:0000256" key="2">
    <source>
        <dbReference type="ARBA" id="ARBA00022771"/>
    </source>
</evidence>
<dbReference type="GO" id="GO:0010494">
    <property type="term" value="C:cytoplasmic stress granule"/>
    <property type="evidence" value="ECO:0007669"/>
    <property type="project" value="TreeGrafter"/>
</dbReference>
<dbReference type="OrthoDB" id="194358at2759"/>
<evidence type="ECO:0000313" key="7">
    <source>
        <dbReference type="RefSeq" id="XP_022342926.1"/>
    </source>
</evidence>
<keyword evidence="6" id="KW-1185">Reference proteome</keyword>
<dbReference type="InterPro" id="IPR000058">
    <property type="entry name" value="Znf_AN1"/>
</dbReference>
<dbReference type="PANTHER" id="PTHR14677:SF37">
    <property type="entry name" value="AN1-TYPE ZINC FINGER PROTEIN 1"/>
    <property type="match status" value="1"/>
</dbReference>
<dbReference type="SUPFAM" id="SSF118310">
    <property type="entry name" value="AN1-like Zinc finger"/>
    <property type="match status" value="2"/>
</dbReference>
<reference evidence="7" key="1">
    <citation type="submission" date="2025-08" db="UniProtKB">
        <authorList>
            <consortium name="RefSeq"/>
        </authorList>
    </citation>
    <scope>IDENTIFICATION</scope>
    <source>
        <tissue evidence="7">Whole sample</tissue>
    </source>
</reference>
<accession>A0A8B8ESK0</accession>
<dbReference type="GO" id="GO:0008270">
    <property type="term" value="F:zinc ion binding"/>
    <property type="evidence" value="ECO:0007669"/>
    <property type="project" value="UniProtKB-KW"/>
</dbReference>
<evidence type="ECO:0000313" key="6">
    <source>
        <dbReference type="Proteomes" id="UP000694844"/>
    </source>
</evidence>
<dbReference type="Pfam" id="PF25327">
    <property type="entry name" value="UBL_ZFAND1"/>
    <property type="match status" value="1"/>
</dbReference>
<dbReference type="SMART" id="SM00154">
    <property type="entry name" value="ZnF_AN1"/>
    <property type="match status" value="2"/>
</dbReference>
<keyword evidence="2 4" id="KW-0863">Zinc-finger</keyword>
<organism evidence="6 7">
    <name type="scientific">Crassostrea virginica</name>
    <name type="common">Eastern oyster</name>
    <dbReference type="NCBI Taxonomy" id="6565"/>
    <lineage>
        <taxon>Eukaryota</taxon>
        <taxon>Metazoa</taxon>
        <taxon>Spiralia</taxon>
        <taxon>Lophotrochozoa</taxon>
        <taxon>Mollusca</taxon>
        <taxon>Bivalvia</taxon>
        <taxon>Autobranchia</taxon>
        <taxon>Pteriomorphia</taxon>
        <taxon>Ostreida</taxon>
        <taxon>Ostreoidea</taxon>
        <taxon>Ostreidae</taxon>
        <taxon>Crassostrea</taxon>
    </lineage>
</organism>
<name>A0A8B8ESK0_CRAVI</name>
<evidence type="ECO:0000259" key="5">
    <source>
        <dbReference type="PROSITE" id="PS51039"/>
    </source>
</evidence>
<feature type="domain" description="AN1-type" evidence="5">
    <location>
        <begin position="59"/>
        <end position="107"/>
    </location>
</feature>
<dbReference type="AlphaFoldDB" id="A0A8B8ESK0"/>
<gene>
    <name evidence="7" type="primary">LOC111136398</name>
</gene>
<dbReference type="Gene3D" id="4.10.1110.10">
    <property type="entry name" value="AN1-like Zinc finger"/>
    <property type="match status" value="2"/>
</dbReference>
<feature type="domain" description="AN1-type" evidence="5">
    <location>
        <begin position="5"/>
        <end position="53"/>
    </location>
</feature>
<keyword evidence="3" id="KW-0862">Zinc</keyword>
<evidence type="ECO:0000256" key="3">
    <source>
        <dbReference type="ARBA" id="ARBA00022833"/>
    </source>
</evidence>
<dbReference type="Proteomes" id="UP000694844">
    <property type="component" value="Chromosome 5"/>
</dbReference>
<dbReference type="InterPro" id="IPR057358">
    <property type="entry name" value="UBL_ZFAND1-like"/>
</dbReference>
<dbReference type="PROSITE" id="PS51039">
    <property type="entry name" value="ZF_AN1"/>
    <property type="match status" value="2"/>
</dbReference>
<proteinExistence type="predicted"/>
<dbReference type="Pfam" id="PF01428">
    <property type="entry name" value="zf-AN1"/>
    <property type="match status" value="2"/>
</dbReference>
<dbReference type="PANTHER" id="PTHR14677">
    <property type="entry name" value="ARSENITE INDUCUBLE RNA ASSOCIATED PROTEIN AIP-1-RELATED"/>
    <property type="match status" value="1"/>
</dbReference>
<keyword evidence="1" id="KW-0479">Metal-binding</keyword>
<evidence type="ECO:0000256" key="1">
    <source>
        <dbReference type="ARBA" id="ARBA00022723"/>
    </source>
</evidence>
<dbReference type="RefSeq" id="XP_022342926.1">
    <property type="nucleotide sequence ID" value="XM_022487218.1"/>
</dbReference>
<evidence type="ECO:0000256" key="4">
    <source>
        <dbReference type="PROSITE-ProRule" id="PRU00449"/>
    </source>
</evidence>
<dbReference type="InterPro" id="IPR035896">
    <property type="entry name" value="AN1-like_Znf"/>
</dbReference>
<protein>
    <submittedName>
        <fullName evidence="7">AN1-type zinc finger protein 1-like isoform X2</fullName>
    </submittedName>
</protein>
<sequence length="266" mass="29617">MAEFLNLGKHCSLDGCKQIDFLPFTCTSCQKVFCLDHKFPDDHSCTEFASDSPHVEYTGTKGYSCSFTECSARELMPVVCDKCLKNFCLRHRHQNDHKCEKLEEKITPTKTAEHVQQILASKKLDVNPKKPRGKKSSKTAAKVALMKMKLHAVGDTKIPDFDRVYLQVVLPGGTVSKGTTKPLFFSKTWSVGRVIDAVADRAGISNTNNTGSSQKLRLFSMDSGCLLPIDQTVDALLQNETFFNGGTVILERVTDEVNVINTELYQ</sequence>
<dbReference type="GeneID" id="111136398"/>